<accession>A0A829HRD4</accession>
<protein>
    <submittedName>
        <fullName evidence="1">Uncharacterized protein</fullName>
    </submittedName>
</protein>
<name>A0A829HRD4_9MYCO</name>
<sequence>MARSPERRAGEYWILIVAVCPVQRLEHDHGSDKESVQN</sequence>
<evidence type="ECO:0000313" key="2">
    <source>
        <dbReference type="Proteomes" id="UP000014969"/>
    </source>
</evidence>
<reference evidence="1 2" key="1">
    <citation type="journal article" date="2013" name="Genome Announc.">
        <title>Genome Sequence of an Epidemic Isolate of Mycobacterium abscessus subsp. bolletii from Rio de Janeiro, Brazil.</title>
        <authorList>
            <person name="Davidson R.M."/>
            <person name="Reynolds P.R."/>
            <person name="Farias-Hesson E."/>
            <person name="Duarte R.S."/>
            <person name="Jackson M."/>
            <person name="Strong M."/>
        </authorList>
    </citation>
    <scope>NUCLEOTIDE SEQUENCE [LARGE SCALE GENOMIC DNA]</scope>
    <source>
        <strain evidence="1 2">CRM-0020</strain>
    </source>
</reference>
<proteinExistence type="predicted"/>
<evidence type="ECO:0000313" key="1">
    <source>
        <dbReference type="EMBL" id="EPQ22439.1"/>
    </source>
</evidence>
<dbReference type="EMBL" id="ATFQ01000026">
    <property type="protein sequence ID" value="EPQ22439.1"/>
    <property type="molecule type" value="Genomic_DNA"/>
</dbReference>
<organism evidence="1 2">
    <name type="scientific">Mycobacteroides abscessus subsp. bolletii CRM-0020</name>
    <dbReference type="NCBI Taxonomy" id="1306401"/>
    <lineage>
        <taxon>Bacteria</taxon>
        <taxon>Bacillati</taxon>
        <taxon>Actinomycetota</taxon>
        <taxon>Actinomycetes</taxon>
        <taxon>Mycobacteriales</taxon>
        <taxon>Mycobacteriaceae</taxon>
        <taxon>Mycobacteroides</taxon>
        <taxon>Mycobacteroides abscessus</taxon>
    </lineage>
</organism>
<dbReference type="Proteomes" id="UP000014969">
    <property type="component" value="Unassembled WGS sequence"/>
</dbReference>
<dbReference type="AlphaFoldDB" id="A0A829HRD4"/>
<gene>
    <name evidence="1" type="ORF">J108_18405</name>
</gene>
<comment type="caution">
    <text evidence="1">The sequence shown here is derived from an EMBL/GenBank/DDBJ whole genome shotgun (WGS) entry which is preliminary data.</text>
</comment>